<name>S3CPD1_GLAL2</name>
<gene>
    <name evidence="2" type="ORF">GLAREA_04356</name>
</gene>
<accession>S3CPD1</accession>
<dbReference type="GeneID" id="19463411"/>
<sequence length="796" mass="87610">MVSLSFSRLRLAREETSALPLPYSPPTEQWSKSTKLPSVHERQIKSSFSDQRLLHDDPPSTMQETTYVKWGVAWGVPAMMVGFTLAGVAIAIGHHGYYMSLHGTPVGSAARQNWALRFGTAFSFLSIALLRTACNVAYKQYIWTLFKRKAFSIAAIDRLFQLTNDLTAFRSLELIKRAYLAVALAVVAWCLPFTAITPPATLSVSYGFKNESVITSMPAINWKSRSIADVMTYYSFPTYSSLQMASRAAMQMNVLPIAPPAQNVSFHRQFYGPSVQCAPANESQLAAFHTYRDLLWDDPDNIVADRAFFETGKLKWPNATDPETKKVFIDMPNAYAPLMNVFSAFTPTAGGRGWSGSASTSVNITQPDTYNNWWSGTPRDINVTKWWNPNYSSFSNSMNGLFNGVPYTPQQIYAQTSDQSIVCSMGNASFNVDFTFVDGVQTQSDYVISDFQTFWAPQSAIHTATYLTTDGENIDPEHFREMHSYMGIFVAFTGLLNGNVTTSLSNIVTIPNISKLKPSDILHFDGNAIVASGTSESLKNGLSACPEYAHGKWDGLGAIGIGHEGPATWDKSFNQNVAKTGPDTVIPTEFFTAINNTLFKKPGWMCRNNTLMRAIEDLANNVTISMFSDSSFLTENATDIEVHHFKTINVYQYNSKNLIISYSIAIFVTLFGVLLGFYSLDFNGVAHSSNFSAIIGTTRNQELDKYVKGHSLGVFGGSRGQGIGKGDNSYQMALEGSARLRFGELVAGEGARTRKGSGSRSRSSSIFEVGTEDGTRHIGFGSVENVAMIKKGGKYV</sequence>
<reference evidence="2 3" key="1">
    <citation type="journal article" date="2013" name="BMC Genomics">
        <title>Genomics-driven discovery of the pneumocandin biosynthetic gene cluster in the fungus Glarea lozoyensis.</title>
        <authorList>
            <person name="Chen L."/>
            <person name="Yue Q."/>
            <person name="Zhang X."/>
            <person name="Xiang M."/>
            <person name="Wang C."/>
            <person name="Li S."/>
            <person name="Che Y."/>
            <person name="Ortiz-Lopez F.J."/>
            <person name="Bills G.F."/>
            <person name="Liu X."/>
            <person name="An Z."/>
        </authorList>
    </citation>
    <scope>NUCLEOTIDE SEQUENCE [LARGE SCALE GENOMIC DNA]</scope>
    <source>
        <strain evidence="3">ATCC 20868 / MF5171</strain>
    </source>
</reference>
<dbReference type="EMBL" id="KE145369">
    <property type="protein sequence ID" value="EPE27565.1"/>
    <property type="molecule type" value="Genomic_DNA"/>
</dbReference>
<dbReference type="eggNOG" id="ENOG502SNNR">
    <property type="taxonomic scope" value="Eukaryota"/>
</dbReference>
<feature type="transmembrane region" description="Helical" evidence="1">
    <location>
        <begin position="659"/>
        <end position="680"/>
    </location>
</feature>
<feature type="transmembrane region" description="Helical" evidence="1">
    <location>
        <begin position="72"/>
        <end position="94"/>
    </location>
</feature>
<dbReference type="HOGENOM" id="CLU_008809_1_2_1"/>
<dbReference type="AlphaFoldDB" id="S3CPD1"/>
<protein>
    <submittedName>
        <fullName evidence="2">Uncharacterized protein</fullName>
    </submittedName>
</protein>
<evidence type="ECO:0000313" key="3">
    <source>
        <dbReference type="Proteomes" id="UP000016922"/>
    </source>
</evidence>
<evidence type="ECO:0000256" key="1">
    <source>
        <dbReference type="SAM" id="Phobius"/>
    </source>
</evidence>
<proteinExistence type="predicted"/>
<dbReference type="Proteomes" id="UP000016922">
    <property type="component" value="Unassembled WGS sequence"/>
</dbReference>
<evidence type="ECO:0000313" key="2">
    <source>
        <dbReference type="EMBL" id="EPE27565.1"/>
    </source>
</evidence>
<dbReference type="RefSeq" id="XP_008084924.1">
    <property type="nucleotide sequence ID" value="XM_008086733.1"/>
</dbReference>
<dbReference type="OMA" id="CPELWNS"/>
<keyword evidence="1" id="KW-0472">Membrane</keyword>
<dbReference type="KEGG" id="glz:GLAREA_04356"/>
<dbReference type="PANTHER" id="PTHR35041">
    <property type="entry name" value="MEDIATOR OF RNA POLYMERASE II TRANSCRIPTION SUBUNIT 1"/>
    <property type="match status" value="1"/>
</dbReference>
<keyword evidence="3" id="KW-1185">Reference proteome</keyword>
<dbReference type="PANTHER" id="PTHR35041:SF3">
    <property type="entry name" value="FORMYLMETHIONINE DEFORMYLASE-LIKE PROTEIN"/>
    <property type="match status" value="1"/>
</dbReference>
<keyword evidence="1" id="KW-0812">Transmembrane</keyword>
<feature type="transmembrane region" description="Helical" evidence="1">
    <location>
        <begin position="114"/>
        <end position="138"/>
    </location>
</feature>
<dbReference type="OrthoDB" id="5322539at2759"/>
<organism evidence="2 3">
    <name type="scientific">Glarea lozoyensis (strain ATCC 20868 / MF5171)</name>
    <dbReference type="NCBI Taxonomy" id="1116229"/>
    <lineage>
        <taxon>Eukaryota</taxon>
        <taxon>Fungi</taxon>
        <taxon>Dikarya</taxon>
        <taxon>Ascomycota</taxon>
        <taxon>Pezizomycotina</taxon>
        <taxon>Leotiomycetes</taxon>
        <taxon>Helotiales</taxon>
        <taxon>Helotiaceae</taxon>
        <taxon>Glarea</taxon>
    </lineage>
</organism>
<keyword evidence="1" id="KW-1133">Transmembrane helix</keyword>
<feature type="transmembrane region" description="Helical" evidence="1">
    <location>
        <begin position="178"/>
        <end position="196"/>
    </location>
</feature>
<dbReference type="STRING" id="1116229.S3CPD1"/>